<dbReference type="InterPro" id="IPR036819">
    <property type="entry name" value="Subtilisin_inhibitor-like_sf"/>
</dbReference>
<gene>
    <name evidence="11" type="ORF">EYS09_09580</name>
</gene>
<dbReference type="AlphaFoldDB" id="A0A4Q9HZ86"/>
<evidence type="ECO:0000256" key="7">
    <source>
        <dbReference type="ARBA" id="ARBA00023157"/>
    </source>
</evidence>
<dbReference type="EMBL" id="SIXH01000060">
    <property type="protein sequence ID" value="TBO59919.1"/>
    <property type="molecule type" value="Genomic_DNA"/>
</dbReference>
<name>A0A4Q9HZ86_STRKA</name>
<keyword evidence="6 8" id="KW-0722">Serine protease inhibitor</keyword>
<accession>A0A4Q9HZ86</accession>
<dbReference type="Proteomes" id="UP000292452">
    <property type="component" value="Unassembled WGS sequence"/>
</dbReference>
<keyword evidence="12" id="KW-1185">Reference proteome</keyword>
<dbReference type="InterPro" id="IPR006311">
    <property type="entry name" value="TAT_signal"/>
</dbReference>
<reference evidence="11 12" key="1">
    <citation type="submission" date="2019-02" db="EMBL/GenBank/DDBJ databases">
        <title>Draft Genome Sequence of Streptomyces sp. AM-2504, identified by 16S rRNA comparative analysis as a Streptomyces Kasugaensis strain.</title>
        <authorList>
            <person name="Napolioni V."/>
            <person name="Giuliodori A.M."/>
            <person name="Spurio R."/>
            <person name="Fabbretti A."/>
        </authorList>
    </citation>
    <scope>NUCLEOTIDE SEQUENCE [LARGE SCALE GENOMIC DNA]</scope>
    <source>
        <strain evidence="11 12">AM-2504</strain>
    </source>
</reference>
<feature type="domain" description="Subtilisin inhibitor" evidence="10">
    <location>
        <begin position="43"/>
        <end position="122"/>
    </location>
</feature>
<evidence type="ECO:0000256" key="2">
    <source>
        <dbReference type="ARBA" id="ARBA00010472"/>
    </source>
</evidence>
<comment type="similarity">
    <text evidence="2 8">Belongs to the protease inhibitor I16 (SSI) family.</text>
</comment>
<feature type="signal peptide" evidence="9">
    <location>
        <begin position="1"/>
        <end position="25"/>
    </location>
</feature>
<dbReference type="GO" id="GO:0005576">
    <property type="term" value="C:extracellular region"/>
    <property type="evidence" value="ECO:0007669"/>
    <property type="project" value="UniProtKB-SubCell"/>
</dbReference>
<evidence type="ECO:0000256" key="3">
    <source>
        <dbReference type="ARBA" id="ARBA00011738"/>
    </source>
</evidence>
<sequence>MPVSRRRRCARVAATAAAAVLTALAVAPTAPARAAARSSEGLFLTVSGSGGAWLRGVLLECPDTRHVHPHGTAACDALTWARGDLNALRGDPHACTKEYDPVTVTASGEWRGGPVEWHKTFATLCTMDAATGPVFRF</sequence>
<evidence type="ECO:0000313" key="12">
    <source>
        <dbReference type="Proteomes" id="UP000292452"/>
    </source>
</evidence>
<comment type="caution">
    <text evidence="11">The sequence shown here is derived from an EMBL/GenBank/DDBJ whole genome shotgun (WGS) entry which is preliminary data.</text>
</comment>
<keyword evidence="4" id="KW-0964">Secreted</keyword>
<dbReference type="InterPro" id="IPR023549">
    <property type="entry name" value="Subtilisin_inhibitor"/>
</dbReference>
<feature type="chain" id="PRO_5039345354" evidence="9">
    <location>
        <begin position="26"/>
        <end position="137"/>
    </location>
</feature>
<dbReference type="InterPro" id="IPR000691">
    <property type="entry name" value="Prot_inh_I16_SSI"/>
</dbReference>
<evidence type="ECO:0000256" key="8">
    <source>
        <dbReference type="RuleBase" id="RU003471"/>
    </source>
</evidence>
<evidence type="ECO:0000256" key="5">
    <source>
        <dbReference type="ARBA" id="ARBA00022690"/>
    </source>
</evidence>
<organism evidence="11 12">
    <name type="scientific">Streptomyces kasugaensis</name>
    <dbReference type="NCBI Taxonomy" id="1946"/>
    <lineage>
        <taxon>Bacteria</taxon>
        <taxon>Bacillati</taxon>
        <taxon>Actinomycetota</taxon>
        <taxon>Actinomycetes</taxon>
        <taxon>Kitasatosporales</taxon>
        <taxon>Streptomycetaceae</taxon>
        <taxon>Streptomyces</taxon>
    </lineage>
</organism>
<dbReference type="GO" id="GO:0004867">
    <property type="term" value="F:serine-type endopeptidase inhibitor activity"/>
    <property type="evidence" value="ECO:0007669"/>
    <property type="project" value="UniProtKB-KW"/>
</dbReference>
<evidence type="ECO:0000256" key="6">
    <source>
        <dbReference type="ARBA" id="ARBA00022900"/>
    </source>
</evidence>
<evidence type="ECO:0000256" key="4">
    <source>
        <dbReference type="ARBA" id="ARBA00022525"/>
    </source>
</evidence>
<keyword evidence="9" id="KW-0732">Signal</keyword>
<dbReference type="SUPFAM" id="SSF55399">
    <property type="entry name" value="Subtilisin inhibitor"/>
    <property type="match status" value="1"/>
</dbReference>
<evidence type="ECO:0000256" key="1">
    <source>
        <dbReference type="ARBA" id="ARBA00004613"/>
    </source>
</evidence>
<dbReference type="RefSeq" id="WP_131122891.1">
    <property type="nucleotide sequence ID" value="NZ_SIXH01000060.1"/>
</dbReference>
<comment type="subcellular location">
    <subcellularLocation>
        <location evidence="1">Secreted</location>
    </subcellularLocation>
</comment>
<keyword evidence="7" id="KW-1015">Disulfide bond</keyword>
<dbReference type="Gene3D" id="3.30.350.10">
    <property type="entry name" value="Subtilisin inhibitor-like"/>
    <property type="match status" value="1"/>
</dbReference>
<keyword evidence="5 8" id="KW-0646">Protease inhibitor</keyword>
<comment type="subunit">
    <text evidence="3">Homodimer.</text>
</comment>
<evidence type="ECO:0000259" key="10">
    <source>
        <dbReference type="Pfam" id="PF00720"/>
    </source>
</evidence>
<evidence type="ECO:0000313" key="11">
    <source>
        <dbReference type="EMBL" id="TBO59919.1"/>
    </source>
</evidence>
<dbReference type="Pfam" id="PF00720">
    <property type="entry name" value="SSI"/>
    <property type="match status" value="1"/>
</dbReference>
<dbReference type="PRINTS" id="PR00294">
    <property type="entry name" value="SSBTLNINHBTR"/>
</dbReference>
<dbReference type="PROSITE" id="PS51318">
    <property type="entry name" value="TAT"/>
    <property type="match status" value="1"/>
</dbReference>
<proteinExistence type="inferred from homology"/>
<evidence type="ECO:0000256" key="9">
    <source>
        <dbReference type="SAM" id="SignalP"/>
    </source>
</evidence>
<protein>
    <submittedName>
        <fullName evidence="11">Protease inhibitor</fullName>
    </submittedName>
</protein>